<dbReference type="PANTHER" id="PTHR30146:SF109">
    <property type="entry name" value="HTH-TYPE TRANSCRIPTIONAL REGULATOR GALS"/>
    <property type="match status" value="1"/>
</dbReference>
<sequence length="330" mass="36536">MAKTAETATRNDVARLANVSTAVVSYVFNNGPRNVSPKTAQKVREAAEKLNYTPNSIARALRTGNSKTLGVVITEFTNPFAESIYEELELRAAEKGYSLLFATSHREPEKEKKAIRQLLNRKVDALFISPCENVDTFSPTYDECRFVIFDVDRRIPNAATVSTDYVSAVEMGMDHMFKHGHTDIALLIGNASNGISDGRIRGWYQAYKKRGLPAGHIEYTEFSRTGGYNAMMRILDLPKRPTAVITGSDLMAFGALRALRNRNVKVPDEMAIISFDGTIDSQYTNPELTVLQQDPKAIAEIGLKAAIDPNMKPDLHLLDAKLVVRESCGC</sequence>
<evidence type="ECO:0000256" key="2">
    <source>
        <dbReference type="ARBA" id="ARBA00023125"/>
    </source>
</evidence>
<feature type="domain" description="HTH lacI-type" evidence="4">
    <location>
        <begin position="8"/>
        <end position="63"/>
    </location>
</feature>
<dbReference type="PROSITE" id="PS50932">
    <property type="entry name" value="HTH_LACI_2"/>
    <property type="match status" value="1"/>
</dbReference>
<dbReference type="CDD" id="cd01392">
    <property type="entry name" value="HTH_LacI"/>
    <property type="match status" value="1"/>
</dbReference>
<comment type="caution">
    <text evidence="5">The sequence shown here is derived from an EMBL/GenBank/DDBJ whole genome shotgun (WGS) entry which is preliminary data.</text>
</comment>
<evidence type="ECO:0000313" key="6">
    <source>
        <dbReference type="Proteomes" id="UP000029096"/>
    </source>
</evidence>
<dbReference type="SUPFAM" id="SSF53822">
    <property type="entry name" value="Periplasmic binding protein-like I"/>
    <property type="match status" value="1"/>
</dbReference>
<dbReference type="AlphaFoldDB" id="A0A086ZHA3"/>
<evidence type="ECO:0000256" key="3">
    <source>
        <dbReference type="ARBA" id="ARBA00023163"/>
    </source>
</evidence>
<dbReference type="eggNOG" id="COG1609">
    <property type="taxonomic scope" value="Bacteria"/>
</dbReference>
<dbReference type="InterPro" id="IPR046335">
    <property type="entry name" value="LacI/GalR-like_sensor"/>
</dbReference>
<keyword evidence="1" id="KW-0805">Transcription regulation</keyword>
<accession>A0A086ZHA3</accession>
<organism evidence="5 6">
    <name type="scientific">Bifidobacterium bohemicum DSM 22767</name>
    <dbReference type="NCBI Taxonomy" id="1437606"/>
    <lineage>
        <taxon>Bacteria</taxon>
        <taxon>Bacillati</taxon>
        <taxon>Actinomycetota</taxon>
        <taxon>Actinomycetes</taxon>
        <taxon>Bifidobacteriales</taxon>
        <taxon>Bifidobacteriaceae</taxon>
        <taxon>Bifidobacterium</taxon>
    </lineage>
</organism>
<keyword evidence="6" id="KW-1185">Reference proteome</keyword>
<dbReference type="GO" id="GO:0000976">
    <property type="term" value="F:transcription cis-regulatory region binding"/>
    <property type="evidence" value="ECO:0007669"/>
    <property type="project" value="TreeGrafter"/>
</dbReference>
<dbReference type="Pfam" id="PF00356">
    <property type="entry name" value="LacI"/>
    <property type="match status" value="1"/>
</dbReference>
<dbReference type="SMART" id="SM00354">
    <property type="entry name" value="HTH_LACI"/>
    <property type="match status" value="1"/>
</dbReference>
<dbReference type="Pfam" id="PF13377">
    <property type="entry name" value="Peripla_BP_3"/>
    <property type="match status" value="1"/>
</dbReference>
<name>A0A086ZHA3_9BIFI</name>
<keyword evidence="2" id="KW-0238">DNA-binding</keyword>
<dbReference type="CDD" id="cd06267">
    <property type="entry name" value="PBP1_LacI_sugar_binding-like"/>
    <property type="match status" value="1"/>
</dbReference>
<gene>
    <name evidence="5" type="ORF">BBOH_0710</name>
</gene>
<proteinExistence type="predicted"/>
<dbReference type="GO" id="GO:0003700">
    <property type="term" value="F:DNA-binding transcription factor activity"/>
    <property type="evidence" value="ECO:0007669"/>
    <property type="project" value="TreeGrafter"/>
</dbReference>
<dbReference type="Proteomes" id="UP000029096">
    <property type="component" value="Unassembled WGS sequence"/>
</dbReference>
<dbReference type="EMBL" id="JGYP01000002">
    <property type="protein sequence ID" value="KFI45903.1"/>
    <property type="molecule type" value="Genomic_DNA"/>
</dbReference>
<dbReference type="PANTHER" id="PTHR30146">
    <property type="entry name" value="LACI-RELATED TRANSCRIPTIONAL REPRESSOR"/>
    <property type="match status" value="1"/>
</dbReference>
<dbReference type="Gene3D" id="3.40.50.2300">
    <property type="match status" value="2"/>
</dbReference>
<protein>
    <submittedName>
        <fullName evidence="5">LacI family transcriptional regulator</fullName>
    </submittedName>
</protein>
<dbReference type="InterPro" id="IPR000843">
    <property type="entry name" value="HTH_LacI"/>
</dbReference>
<dbReference type="Gene3D" id="1.10.260.40">
    <property type="entry name" value="lambda repressor-like DNA-binding domains"/>
    <property type="match status" value="1"/>
</dbReference>
<reference evidence="5 6" key="1">
    <citation type="submission" date="2014-03" db="EMBL/GenBank/DDBJ databases">
        <title>Genomics of Bifidobacteria.</title>
        <authorList>
            <person name="Ventura M."/>
            <person name="Milani C."/>
            <person name="Lugli G.A."/>
        </authorList>
    </citation>
    <scope>NUCLEOTIDE SEQUENCE [LARGE SCALE GENOMIC DNA]</scope>
    <source>
        <strain evidence="5 6">DSM 22767</strain>
    </source>
</reference>
<evidence type="ECO:0000259" key="4">
    <source>
        <dbReference type="PROSITE" id="PS50932"/>
    </source>
</evidence>
<evidence type="ECO:0000256" key="1">
    <source>
        <dbReference type="ARBA" id="ARBA00023015"/>
    </source>
</evidence>
<dbReference type="SUPFAM" id="SSF47413">
    <property type="entry name" value="lambda repressor-like DNA-binding domains"/>
    <property type="match status" value="1"/>
</dbReference>
<dbReference type="RefSeq" id="WP_033522245.1">
    <property type="nucleotide sequence ID" value="NZ_JDUS01000019.1"/>
</dbReference>
<dbReference type="InterPro" id="IPR010982">
    <property type="entry name" value="Lambda_DNA-bd_dom_sf"/>
</dbReference>
<dbReference type="STRING" id="1437606.BBOH_0710"/>
<dbReference type="InterPro" id="IPR028082">
    <property type="entry name" value="Peripla_BP_I"/>
</dbReference>
<keyword evidence="3" id="KW-0804">Transcription</keyword>
<evidence type="ECO:0000313" key="5">
    <source>
        <dbReference type="EMBL" id="KFI45903.1"/>
    </source>
</evidence>